<feature type="domain" description="Phospholipase C/D" evidence="1">
    <location>
        <begin position="27"/>
        <end position="184"/>
    </location>
</feature>
<comment type="caution">
    <text evidence="2">The sequence shown here is derived from an EMBL/GenBank/DDBJ whole genome shotgun (WGS) entry which is preliminary data.</text>
</comment>
<dbReference type="InterPro" id="IPR029002">
    <property type="entry name" value="PLPC/GPLD1"/>
</dbReference>
<organism evidence="2 3">
    <name type="scientific">Caenimonas sedimenti</name>
    <dbReference type="NCBI Taxonomy" id="2596921"/>
    <lineage>
        <taxon>Bacteria</taxon>
        <taxon>Pseudomonadati</taxon>
        <taxon>Pseudomonadota</taxon>
        <taxon>Betaproteobacteria</taxon>
        <taxon>Burkholderiales</taxon>
        <taxon>Comamonadaceae</taxon>
        <taxon>Caenimonas</taxon>
    </lineage>
</organism>
<reference evidence="2 3" key="1">
    <citation type="submission" date="2019-07" db="EMBL/GenBank/DDBJ databases">
        <title>Caenimonas sedimenti sp. nov., isolated from activated sludge.</title>
        <authorList>
            <person name="Xu J."/>
        </authorList>
    </citation>
    <scope>NUCLEOTIDE SEQUENCE [LARGE SCALE GENOMIC DNA]</scope>
    <source>
        <strain evidence="2 3">HX-9-20</strain>
    </source>
</reference>
<evidence type="ECO:0000313" key="2">
    <source>
        <dbReference type="EMBL" id="TWO68069.1"/>
    </source>
</evidence>
<protein>
    <submittedName>
        <fullName evidence="2">Zinc dependent phospholipase C family protein</fullName>
    </submittedName>
</protein>
<accession>A0A562ZHJ7</accession>
<keyword evidence="3" id="KW-1185">Reference proteome</keyword>
<name>A0A562ZHJ7_9BURK</name>
<dbReference type="EMBL" id="VOBQ01000021">
    <property type="protein sequence ID" value="TWO68069.1"/>
    <property type="molecule type" value="Genomic_DNA"/>
</dbReference>
<proteinExistence type="predicted"/>
<dbReference type="Proteomes" id="UP000318199">
    <property type="component" value="Unassembled WGS sequence"/>
</dbReference>
<dbReference type="OrthoDB" id="8451635at2"/>
<evidence type="ECO:0000313" key="3">
    <source>
        <dbReference type="Proteomes" id="UP000318199"/>
    </source>
</evidence>
<gene>
    <name evidence="2" type="ORF">FN976_24340</name>
</gene>
<sequence length="308" mass="34076">MPGAYAHLSVVNDAQKLAESAGLRDDTLYHLGVNLKFVELGAVSPDYPYLALKSGQKKWADNMHYTNTAKLMQAAVAAIPRLPQQDQGRATAWLLGFAAHIATDMTIHPVVELRVGPYQGNESEHRRCEMHQDAFIFPRVMDVGETGLSEHLASGIATCHAFDDKDALDFAVRQVWMEMLEAAYPDQGAAQDASPDAWHSGFRGVLKAMAGINHLFPIARHVSTKLNLTYPTEAEIDDSFISQLRTPEGPMDYEAIYERAHANVLMVWKGLDDALEQGGSDALDRLENWNLDTGRSVRTGKLVFWAEA</sequence>
<dbReference type="AlphaFoldDB" id="A0A562ZHJ7"/>
<evidence type="ECO:0000259" key="1">
    <source>
        <dbReference type="Pfam" id="PF00882"/>
    </source>
</evidence>
<dbReference type="Pfam" id="PF00882">
    <property type="entry name" value="Zn_dep_PLPC"/>
    <property type="match status" value="1"/>
</dbReference>
<dbReference type="RefSeq" id="WP_145895798.1">
    <property type="nucleotide sequence ID" value="NZ_VOBQ01000021.1"/>
</dbReference>